<sequence>MHFPVPGQGTMKLGRMARSVASTVNTKRRKWIASSSGYDEIGHNGKICSIYCEHKAEKRDCFLVRAVGAVEVSSIDPHHDLPSQAFLLSAIHAAIGGAVGEATQVR</sequence>
<protein>
    <submittedName>
        <fullName evidence="1">Uncharacterized protein</fullName>
    </submittedName>
</protein>
<evidence type="ECO:0000313" key="2">
    <source>
        <dbReference type="Proteomes" id="UP000015105"/>
    </source>
</evidence>
<dbReference type="Proteomes" id="UP000015105">
    <property type="component" value="Chromosome 6D"/>
</dbReference>
<reference evidence="1" key="3">
    <citation type="journal article" date="2017" name="Nature">
        <title>Genome sequence of the progenitor of the wheat D genome Aegilops tauschii.</title>
        <authorList>
            <person name="Luo M.C."/>
            <person name="Gu Y.Q."/>
            <person name="Puiu D."/>
            <person name="Wang H."/>
            <person name="Twardziok S.O."/>
            <person name="Deal K.R."/>
            <person name="Huo N."/>
            <person name="Zhu T."/>
            <person name="Wang L."/>
            <person name="Wang Y."/>
            <person name="McGuire P.E."/>
            <person name="Liu S."/>
            <person name="Long H."/>
            <person name="Ramasamy R.K."/>
            <person name="Rodriguez J.C."/>
            <person name="Van S.L."/>
            <person name="Yuan L."/>
            <person name="Wang Z."/>
            <person name="Xia Z."/>
            <person name="Xiao L."/>
            <person name="Anderson O.D."/>
            <person name="Ouyang S."/>
            <person name="Liang Y."/>
            <person name="Zimin A.V."/>
            <person name="Pertea G."/>
            <person name="Qi P."/>
            <person name="Bennetzen J.L."/>
            <person name="Dai X."/>
            <person name="Dawson M.W."/>
            <person name="Muller H.G."/>
            <person name="Kugler K."/>
            <person name="Rivarola-Duarte L."/>
            <person name="Spannagl M."/>
            <person name="Mayer K.F.X."/>
            <person name="Lu F.H."/>
            <person name="Bevan M.W."/>
            <person name="Leroy P."/>
            <person name="Li P."/>
            <person name="You F.M."/>
            <person name="Sun Q."/>
            <person name="Liu Z."/>
            <person name="Lyons E."/>
            <person name="Wicker T."/>
            <person name="Salzberg S.L."/>
            <person name="Devos K.M."/>
            <person name="Dvorak J."/>
        </authorList>
    </citation>
    <scope>NUCLEOTIDE SEQUENCE [LARGE SCALE GENOMIC DNA]</scope>
    <source>
        <strain evidence="1">cv. AL8/78</strain>
    </source>
</reference>
<keyword evidence="2" id="KW-1185">Reference proteome</keyword>
<proteinExistence type="predicted"/>
<dbReference type="AlphaFoldDB" id="A0A453PI77"/>
<dbReference type="EnsemblPlants" id="AET6Gv20738600.14">
    <property type="protein sequence ID" value="AET6Gv20738600.14"/>
    <property type="gene ID" value="AET6Gv20738600"/>
</dbReference>
<reference evidence="1" key="4">
    <citation type="submission" date="2019-03" db="UniProtKB">
        <authorList>
            <consortium name="EnsemblPlants"/>
        </authorList>
    </citation>
    <scope>IDENTIFICATION</scope>
</reference>
<reference evidence="1" key="5">
    <citation type="journal article" date="2021" name="G3 (Bethesda)">
        <title>Aegilops tauschii genome assembly Aet v5.0 features greater sequence contiguity and improved annotation.</title>
        <authorList>
            <person name="Wang L."/>
            <person name="Zhu T."/>
            <person name="Rodriguez J.C."/>
            <person name="Deal K.R."/>
            <person name="Dubcovsky J."/>
            <person name="McGuire P.E."/>
            <person name="Lux T."/>
            <person name="Spannagl M."/>
            <person name="Mayer K.F.X."/>
            <person name="Baldrich P."/>
            <person name="Meyers B.C."/>
            <person name="Huo N."/>
            <person name="Gu Y.Q."/>
            <person name="Zhou H."/>
            <person name="Devos K.M."/>
            <person name="Bennetzen J.L."/>
            <person name="Unver T."/>
            <person name="Budak H."/>
            <person name="Gulick P.J."/>
            <person name="Galiba G."/>
            <person name="Kalapos B."/>
            <person name="Nelson D.R."/>
            <person name="Li P."/>
            <person name="You F.M."/>
            <person name="Luo M.C."/>
            <person name="Dvorak J."/>
        </authorList>
    </citation>
    <scope>NUCLEOTIDE SEQUENCE [LARGE SCALE GENOMIC DNA]</scope>
    <source>
        <strain evidence="1">cv. AL8/78</strain>
    </source>
</reference>
<accession>A0A453PI77</accession>
<reference evidence="2" key="2">
    <citation type="journal article" date="2017" name="Nat. Plants">
        <title>The Aegilops tauschii genome reveals multiple impacts of transposons.</title>
        <authorList>
            <person name="Zhao G."/>
            <person name="Zou C."/>
            <person name="Li K."/>
            <person name="Wang K."/>
            <person name="Li T."/>
            <person name="Gao L."/>
            <person name="Zhang X."/>
            <person name="Wang H."/>
            <person name="Yang Z."/>
            <person name="Liu X."/>
            <person name="Jiang W."/>
            <person name="Mao L."/>
            <person name="Kong X."/>
            <person name="Jiao Y."/>
            <person name="Jia J."/>
        </authorList>
    </citation>
    <scope>NUCLEOTIDE SEQUENCE [LARGE SCALE GENOMIC DNA]</scope>
    <source>
        <strain evidence="2">cv. AL8/78</strain>
    </source>
</reference>
<organism evidence="1 2">
    <name type="scientific">Aegilops tauschii subsp. strangulata</name>
    <name type="common">Goatgrass</name>
    <dbReference type="NCBI Taxonomy" id="200361"/>
    <lineage>
        <taxon>Eukaryota</taxon>
        <taxon>Viridiplantae</taxon>
        <taxon>Streptophyta</taxon>
        <taxon>Embryophyta</taxon>
        <taxon>Tracheophyta</taxon>
        <taxon>Spermatophyta</taxon>
        <taxon>Magnoliopsida</taxon>
        <taxon>Liliopsida</taxon>
        <taxon>Poales</taxon>
        <taxon>Poaceae</taxon>
        <taxon>BOP clade</taxon>
        <taxon>Pooideae</taxon>
        <taxon>Triticodae</taxon>
        <taxon>Triticeae</taxon>
        <taxon>Triticinae</taxon>
        <taxon>Aegilops</taxon>
    </lineage>
</organism>
<evidence type="ECO:0000313" key="1">
    <source>
        <dbReference type="EnsemblPlants" id="AET6Gv20738600.14"/>
    </source>
</evidence>
<name>A0A453PI77_AEGTS</name>
<reference evidence="2" key="1">
    <citation type="journal article" date="2014" name="Science">
        <title>Ancient hybridizations among the ancestral genomes of bread wheat.</title>
        <authorList>
            <consortium name="International Wheat Genome Sequencing Consortium,"/>
            <person name="Marcussen T."/>
            <person name="Sandve S.R."/>
            <person name="Heier L."/>
            <person name="Spannagl M."/>
            <person name="Pfeifer M."/>
            <person name="Jakobsen K.S."/>
            <person name="Wulff B.B."/>
            <person name="Steuernagel B."/>
            <person name="Mayer K.F."/>
            <person name="Olsen O.A."/>
        </authorList>
    </citation>
    <scope>NUCLEOTIDE SEQUENCE [LARGE SCALE GENOMIC DNA]</scope>
    <source>
        <strain evidence="2">cv. AL8/78</strain>
    </source>
</reference>
<dbReference type="Gramene" id="AET6Gv20738600.14">
    <property type="protein sequence ID" value="AET6Gv20738600.14"/>
    <property type="gene ID" value="AET6Gv20738600"/>
</dbReference>